<feature type="signal peptide" evidence="1">
    <location>
        <begin position="1"/>
        <end position="17"/>
    </location>
</feature>
<accession>A0A4Q4T307</accession>
<protein>
    <submittedName>
        <fullName evidence="2">Uncharacterized protein</fullName>
    </submittedName>
</protein>
<keyword evidence="3" id="KW-1185">Reference proteome</keyword>
<gene>
    <name evidence="2" type="ORF">DL764_007118</name>
</gene>
<dbReference type="Proteomes" id="UP000293360">
    <property type="component" value="Unassembled WGS sequence"/>
</dbReference>
<evidence type="ECO:0000256" key="1">
    <source>
        <dbReference type="SAM" id="SignalP"/>
    </source>
</evidence>
<comment type="caution">
    <text evidence="2">The sequence shown here is derived from an EMBL/GenBank/DDBJ whole genome shotgun (WGS) entry which is preliminary data.</text>
</comment>
<evidence type="ECO:0000313" key="3">
    <source>
        <dbReference type="Proteomes" id="UP000293360"/>
    </source>
</evidence>
<name>A0A4Q4T307_9PEZI</name>
<evidence type="ECO:0000313" key="2">
    <source>
        <dbReference type="EMBL" id="RYO98365.1"/>
    </source>
</evidence>
<keyword evidence="1" id="KW-0732">Signal</keyword>
<dbReference type="OrthoDB" id="4941431at2759"/>
<reference evidence="2 3" key="1">
    <citation type="submission" date="2018-06" db="EMBL/GenBank/DDBJ databases">
        <title>Complete Genomes of Monosporascus.</title>
        <authorList>
            <person name="Robinson A.J."/>
            <person name="Natvig D.O."/>
        </authorList>
    </citation>
    <scope>NUCLEOTIDE SEQUENCE [LARGE SCALE GENOMIC DNA]</scope>
    <source>
        <strain evidence="2 3">CBS 110550</strain>
    </source>
</reference>
<dbReference type="AlphaFoldDB" id="A0A4Q4T307"/>
<proteinExistence type="predicted"/>
<organism evidence="2 3">
    <name type="scientific">Monosporascus ibericus</name>
    <dbReference type="NCBI Taxonomy" id="155417"/>
    <lineage>
        <taxon>Eukaryota</taxon>
        <taxon>Fungi</taxon>
        <taxon>Dikarya</taxon>
        <taxon>Ascomycota</taxon>
        <taxon>Pezizomycotina</taxon>
        <taxon>Sordariomycetes</taxon>
        <taxon>Xylariomycetidae</taxon>
        <taxon>Xylariales</taxon>
        <taxon>Xylariales incertae sedis</taxon>
        <taxon>Monosporascus</taxon>
    </lineage>
</organism>
<feature type="chain" id="PRO_5020669609" evidence="1">
    <location>
        <begin position="18"/>
        <end position="192"/>
    </location>
</feature>
<dbReference type="EMBL" id="QJNU01000464">
    <property type="protein sequence ID" value="RYO98365.1"/>
    <property type="molecule type" value="Genomic_DNA"/>
</dbReference>
<sequence length="192" mass="21550">MKLASMLISALAAVASAAPAATGSLEKRGRMDLGEFNNFDFANEKLQYFDAINKLDLEAFAKLSAFKKLDISDFKRVFVRDELDINALLQLQVVAVVSQLADVGLFDDFDVAVIKIKTLDLGLLSDIGRFDIDSLIDDSRVPLLKDAIRENGRKNGRKDNDKSDERFKDIFSDDKSDERFKDVFSDDKSDER</sequence>